<keyword evidence="1" id="KW-0489">Methyltransferase</keyword>
<proteinExistence type="predicted"/>
<dbReference type="GO" id="GO:0008168">
    <property type="term" value="F:methyltransferase activity"/>
    <property type="evidence" value="ECO:0007669"/>
    <property type="project" value="UniProtKB-KW"/>
</dbReference>
<evidence type="ECO:0000313" key="1">
    <source>
        <dbReference type="EMBL" id="HGT48766.1"/>
    </source>
</evidence>
<dbReference type="EMBL" id="DSVI01000019">
    <property type="protein sequence ID" value="HGT48766.1"/>
    <property type="molecule type" value="Genomic_DNA"/>
</dbReference>
<dbReference type="Gene3D" id="3.40.50.150">
    <property type="entry name" value="Vaccinia Virus protein VP39"/>
    <property type="match status" value="1"/>
</dbReference>
<sequence>MSKEISEVDKANYILIRENVSKFLAYCAKLFDKNDAIILDIAPLIHLGAREYFKLSNIKTLDIDPEANTDYILDICNCNDSIIQNEAFDIIICTEVLEHTANPFNAIKELARILKKDGALCVSTPFNFRIHGPLPDCWRFTEHGIRELISYADLKLIELNVLESQDRFLMPIHYTYIAKKKL</sequence>
<organism evidence="1">
    <name type="scientific">Ignavibacterium album</name>
    <dbReference type="NCBI Taxonomy" id="591197"/>
    <lineage>
        <taxon>Bacteria</taxon>
        <taxon>Pseudomonadati</taxon>
        <taxon>Ignavibacteriota</taxon>
        <taxon>Ignavibacteria</taxon>
        <taxon>Ignavibacteriales</taxon>
        <taxon>Ignavibacteriaceae</taxon>
        <taxon>Ignavibacterium</taxon>
    </lineage>
</organism>
<accession>A0A832CYV4</accession>
<dbReference type="Pfam" id="PF13489">
    <property type="entry name" value="Methyltransf_23"/>
    <property type="match status" value="1"/>
</dbReference>
<name>A0A832CYV4_9BACT</name>
<dbReference type="GO" id="GO:0032259">
    <property type="term" value="P:methylation"/>
    <property type="evidence" value="ECO:0007669"/>
    <property type="project" value="UniProtKB-KW"/>
</dbReference>
<protein>
    <submittedName>
        <fullName evidence="1">Methyltransferase domain-containing protein</fullName>
    </submittedName>
</protein>
<reference evidence="1" key="1">
    <citation type="journal article" date="2020" name="mSystems">
        <title>Genome- and Community-Level Interaction Insights into Carbon Utilization and Element Cycling Functions of Hydrothermarchaeota in Hydrothermal Sediment.</title>
        <authorList>
            <person name="Zhou Z."/>
            <person name="Liu Y."/>
            <person name="Xu W."/>
            <person name="Pan J."/>
            <person name="Luo Z.H."/>
            <person name="Li M."/>
        </authorList>
    </citation>
    <scope>NUCLEOTIDE SEQUENCE [LARGE SCALE GENOMIC DNA]</scope>
    <source>
        <strain evidence="1">SpSt-500</strain>
    </source>
</reference>
<keyword evidence="1" id="KW-0808">Transferase</keyword>
<gene>
    <name evidence="1" type="ORF">ENS56_12065</name>
</gene>
<dbReference type="AlphaFoldDB" id="A0A832CYV4"/>
<dbReference type="InterPro" id="IPR029063">
    <property type="entry name" value="SAM-dependent_MTases_sf"/>
</dbReference>
<dbReference type="SUPFAM" id="SSF53335">
    <property type="entry name" value="S-adenosyl-L-methionine-dependent methyltransferases"/>
    <property type="match status" value="1"/>
</dbReference>
<comment type="caution">
    <text evidence="1">The sequence shown here is derived from an EMBL/GenBank/DDBJ whole genome shotgun (WGS) entry which is preliminary data.</text>
</comment>